<evidence type="ECO:0000313" key="2">
    <source>
        <dbReference type="EMBL" id="KAF2859086.1"/>
    </source>
</evidence>
<feature type="compositionally biased region" description="Basic and acidic residues" evidence="1">
    <location>
        <begin position="492"/>
        <end position="501"/>
    </location>
</feature>
<dbReference type="EMBL" id="MU005998">
    <property type="protein sequence ID" value="KAF2859086.1"/>
    <property type="molecule type" value="Genomic_DNA"/>
</dbReference>
<name>A0A6A7BUS5_9PEZI</name>
<evidence type="ECO:0000256" key="1">
    <source>
        <dbReference type="SAM" id="MobiDB-lite"/>
    </source>
</evidence>
<gene>
    <name evidence="2" type="ORF">K470DRAFT_259251</name>
</gene>
<feature type="compositionally biased region" description="Polar residues" evidence="1">
    <location>
        <begin position="398"/>
        <end position="417"/>
    </location>
</feature>
<feature type="region of interest" description="Disordered" evidence="1">
    <location>
        <begin position="489"/>
        <end position="556"/>
    </location>
</feature>
<sequence length="556" mass="61307">MDWTGGARRRFAQREDTVVQKQRAHFASVRAAQNAAQERQPEPRGAAIGKQPIANLDAEAGLIRSHTQAAYVATRQQAGPTTCPSAEDELLLIQRRRLLAKPDWPGIATARPVRMRFPSVAEKDRIGKRRRVESKPMEDAAQTPSSAMFMSEVDSTVNFKVGTEALKSQTVTMPKSTVVGTSLRHMSGPVIGPSSLYLKRAQEADLPSISRRSPVDHLSDMPTSHRNVSSDLESISEESMLLGDDGDQSELNLKKMSLVQSAAPQVPQMFSHHGTTSMPFEWSSTIHDAVEDKPLRHFQNEEEHGELSALLKSKAGIVHPSPELSIEEVIAARGLNDQTRRIENWRHKSCTQLGISAICRYSGSPSKFDQDRADLHLEVADGISGSGARRTREEQAVHNPSGTRGNDTHTLSTPHIPRTTANCNVANPSENPTISQRCHNLAPSTSAVSHFHIRVGESGLHEQSRCMIDLRAENGTFNLLRATNKTPMELSVHSKEEEPRRRPLGVRDYPNTVQYGADGFSTLPQNELDMVDDSKSRMSTAERQPEGPLMPDTTMA</sequence>
<keyword evidence="3" id="KW-1185">Reference proteome</keyword>
<feature type="region of interest" description="Disordered" evidence="1">
    <location>
        <begin position="384"/>
        <end position="417"/>
    </location>
</feature>
<reference evidence="2" key="1">
    <citation type="journal article" date="2020" name="Stud. Mycol.">
        <title>101 Dothideomycetes genomes: a test case for predicting lifestyles and emergence of pathogens.</title>
        <authorList>
            <person name="Haridas S."/>
            <person name="Albert R."/>
            <person name="Binder M."/>
            <person name="Bloem J."/>
            <person name="Labutti K."/>
            <person name="Salamov A."/>
            <person name="Andreopoulos B."/>
            <person name="Baker S."/>
            <person name="Barry K."/>
            <person name="Bills G."/>
            <person name="Bluhm B."/>
            <person name="Cannon C."/>
            <person name="Castanera R."/>
            <person name="Culley D."/>
            <person name="Daum C."/>
            <person name="Ezra D."/>
            <person name="Gonzalez J."/>
            <person name="Henrissat B."/>
            <person name="Kuo A."/>
            <person name="Liang C."/>
            <person name="Lipzen A."/>
            <person name="Lutzoni F."/>
            <person name="Magnuson J."/>
            <person name="Mondo S."/>
            <person name="Nolan M."/>
            <person name="Ohm R."/>
            <person name="Pangilinan J."/>
            <person name="Park H.-J."/>
            <person name="Ramirez L."/>
            <person name="Alfaro M."/>
            <person name="Sun H."/>
            <person name="Tritt A."/>
            <person name="Yoshinaga Y."/>
            <person name="Zwiers L.-H."/>
            <person name="Turgeon B."/>
            <person name="Goodwin S."/>
            <person name="Spatafora J."/>
            <person name="Crous P."/>
            <person name="Grigoriev I."/>
        </authorList>
    </citation>
    <scope>NUCLEOTIDE SEQUENCE</scope>
    <source>
        <strain evidence="2">CBS 480.64</strain>
    </source>
</reference>
<dbReference type="AlphaFoldDB" id="A0A6A7BUS5"/>
<proteinExistence type="predicted"/>
<feature type="compositionally biased region" description="Polar residues" evidence="1">
    <location>
        <begin position="221"/>
        <end position="233"/>
    </location>
</feature>
<dbReference type="OrthoDB" id="5426563at2759"/>
<dbReference type="Proteomes" id="UP000799421">
    <property type="component" value="Unassembled WGS sequence"/>
</dbReference>
<protein>
    <submittedName>
        <fullName evidence="2">Uncharacterized protein</fullName>
    </submittedName>
</protein>
<evidence type="ECO:0000313" key="3">
    <source>
        <dbReference type="Proteomes" id="UP000799421"/>
    </source>
</evidence>
<accession>A0A6A7BUS5</accession>
<organism evidence="2 3">
    <name type="scientific">Piedraia hortae CBS 480.64</name>
    <dbReference type="NCBI Taxonomy" id="1314780"/>
    <lineage>
        <taxon>Eukaryota</taxon>
        <taxon>Fungi</taxon>
        <taxon>Dikarya</taxon>
        <taxon>Ascomycota</taxon>
        <taxon>Pezizomycotina</taxon>
        <taxon>Dothideomycetes</taxon>
        <taxon>Dothideomycetidae</taxon>
        <taxon>Capnodiales</taxon>
        <taxon>Piedraiaceae</taxon>
        <taxon>Piedraia</taxon>
    </lineage>
</organism>
<feature type="region of interest" description="Disordered" evidence="1">
    <location>
        <begin position="205"/>
        <end position="233"/>
    </location>
</feature>